<organism evidence="2 3">
    <name type="scientific">Austropuccinia psidii MF-1</name>
    <dbReference type="NCBI Taxonomy" id="1389203"/>
    <lineage>
        <taxon>Eukaryota</taxon>
        <taxon>Fungi</taxon>
        <taxon>Dikarya</taxon>
        <taxon>Basidiomycota</taxon>
        <taxon>Pucciniomycotina</taxon>
        <taxon>Pucciniomycetes</taxon>
        <taxon>Pucciniales</taxon>
        <taxon>Sphaerophragmiaceae</taxon>
        <taxon>Austropuccinia</taxon>
    </lineage>
</organism>
<sequence length="120" mass="13365">MPLQSGRFLTSNNSDSDSSDSNSVEEQLVPTSSANTHPIVPISIPIEQMDPKVVQEQPTSSNFDLSSPTFSSFLMNPSKFFSNAPKLKLDGSKFSDWIMFLCTFSVKYYLPMIPTILEFS</sequence>
<evidence type="ECO:0000256" key="1">
    <source>
        <dbReference type="SAM" id="MobiDB-lite"/>
    </source>
</evidence>
<reference evidence="2" key="1">
    <citation type="submission" date="2021-03" db="EMBL/GenBank/DDBJ databases">
        <title>Draft genome sequence of rust myrtle Austropuccinia psidii MF-1, a brazilian biotype.</title>
        <authorList>
            <person name="Quecine M.C."/>
            <person name="Pachon D.M.R."/>
            <person name="Bonatelli M.L."/>
            <person name="Correr F.H."/>
            <person name="Franceschini L.M."/>
            <person name="Leite T.F."/>
            <person name="Margarido G.R.A."/>
            <person name="Almeida C.A."/>
            <person name="Ferrarezi J.A."/>
            <person name="Labate C.A."/>
        </authorList>
    </citation>
    <scope>NUCLEOTIDE SEQUENCE</scope>
    <source>
        <strain evidence="2">MF-1</strain>
    </source>
</reference>
<evidence type="ECO:0000313" key="2">
    <source>
        <dbReference type="EMBL" id="MBW0524355.1"/>
    </source>
</evidence>
<accession>A0A9Q3EJV5</accession>
<protein>
    <submittedName>
        <fullName evidence="2">Uncharacterized protein</fullName>
    </submittedName>
</protein>
<comment type="caution">
    <text evidence="2">The sequence shown here is derived from an EMBL/GenBank/DDBJ whole genome shotgun (WGS) entry which is preliminary data.</text>
</comment>
<feature type="compositionally biased region" description="Low complexity" evidence="1">
    <location>
        <begin position="11"/>
        <end position="22"/>
    </location>
</feature>
<dbReference type="EMBL" id="AVOT02030995">
    <property type="protein sequence ID" value="MBW0524355.1"/>
    <property type="molecule type" value="Genomic_DNA"/>
</dbReference>
<name>A0A9Q3EJV5_9BASI</name>
<dbReference type="AlphaFoldDB" id="A0A9Q3EJV5"/>
<dbReference type="Proteomes" id="UP000765509">
    <property type="component" value="Unassembled WGS sequence"/>
</dbReference>
<proteinExistence type="predicted"/>
<gene>
    <name evidence="2" type="ORF">O181_064070</name>
</gene>
<feature type="region of interest" description="Disordered" evidence="1">
    <location>
        <begin position="1"/>
        <end position="36"/>
    </location>
</feature>
<keyword evidence="3" id="KW-1185">Reference proteome</keyword>
<evidence type="ECO:0000313" key="3">
    <source>
        <dbReference type="Proteomes" id="UP000765509"/>
    </source>
</evidence>